<evidence type="ECO:0000256" key="6">
    <source>
        <dbReference type="ARBA" id="ARBA00022475"/>
    </source>
</evidence>
<dbReference type="PIRSF" id="PIRSF000204">
    <property type="entry name" value="PNTB"/>
    <property type="match status" value="1"/>
</dbReference>
<evidence type="ECO:0000256" key="10">
    <source>
        <dbReference type="ARBA" id="ARBA00022967"/>
    </source>
</evidence>
<evidence type="ECO:0000256" key="3">
    <source>
        <dbReference type="ARBA" id="ARBA00007919"/>
    </source>
</evidence>
<comment type="subcellular location">
    <subcellularLocation>
        <location evidence="2">Cell inner membrane</location>
        <topology evidence="2">Multi-pass membrane protein</topology>
    </subcellularLocation>
</comment>
<dbReference type="PANTHER" id="PTHR44758:SF1">
    <property type="entry name" value="NAD(P) TRANSHYDROGENASE SUBUNIT BETA"/>
    <property type="match status" value="1"/>
</dbReference>
<feature type="transmembrane region" description="Helical" evidence="16">
    <location>
        <begin position="256"/>
        <end position="276"/>
    </location>
</feature>
<name>A0A7M1QZV0_9ACTO</name>
<dbReference type="Proteomes" id="UP000594961">
    <property type="component" value="Chromosome"/>
</dbReference>
<reference evidence="18 19" key="1">
    <citation type="submission" date="2020-10" db="EMBL/GenBank/DDBJ databases">
        <title>Trueperella pecoris sp. nov. isolated from bovine and porcine specimens.</title>
        <authorList>
            <person name="Schoenecker L."/>
            <person name="Schnydrig P."/>
            <person name="Brodard I."/>
            <person name="Thomann A."/>
            <person name="Hemphill A."/>
            <person name="Rodriguez-Campos S."/>
            <person name="Perreten V."/>
            <person name="Jores J."/>
            <person name="Kittl S."/>
        </authorList>
    </citation>
    <scope>NUCLEOTIDE SEQUENCE [LARGE SCALE GENOMIC DNA]</scope>
    <source>
        <strain evidence="18 19">19OD0592</strain>
    </source>
</reference>
<feature type="transmembrane region" description="Helical" evidence="16">
    <location>
        <begin position="178"/>
        <end position="196"/>
    </location>
</feature>
<keyword evidence="6 15" id="KW-1003">Cell membrane</keyword>
<keyword evidence="10 15" id="KW-1278">Translocase</keyword>
<feature type="transmembrane region" description="Helical" evidence="16">
    <location>
        <begin position="232"/>
        <end position="250"/>
    </location>
</feature>
<evidence type="ECO:0000256" key="12">
    <source>
        <dbReference type="ARBA" id="ARBA00023027"/>
    </source>
</evidence>
<evidence type="ECO:0000256" key="8">
    <source>
        <dbReference type="ARBA" id="ARBA00022692"/>
    </source>
</evidence>
<evidence type="ECO:0000256" key="7">
    <source>
        <dbReference type="ARBA" id="ARBA00022519"/>
    </source>
</evidence>
<evidence type="ECO:0000256" key="2">
    <source>
        <dbReference type="ARBA" id="ARBA00004429"/>
    </source>
</evidence>
<dbReference type="FunFam" id="3.40.50.1220:FF:000002">
    <property type="entry name" value="NAD(P) transhydrogenase subunit beta"/>
    <property type="match status" value="1"/>
</dbReference>
<dbReference type="InterPro" id="IPR029035">
    <property type="entry name" value="DHS-like_NAD/FAD-binding_dom"/>
</dbReference>
<dbReference type="GO" id="GO:0008750">
    <property type="term" value="F:proton-translocating NAD(P)+ transhydrogenase activity"/>
    <property type="evidence" value="ECO:0007669"/>
    <property type="project" value="UniProtKB-EC"/>
</dbReference>
<feature type="transmembrane region" description="Helical" evidence="16">
    <location>
        <begin position="202"/>
        <end position="225"/>
    </location>
</feature>
<dbReference type="Pfam" id="PF02233">
    <property type="entry name" value="PNTB"/>
    <property type="match status" value="1"/>
</dbReference>
<organism evidence="18 19">
    <name type="scientific">Trueperella pecoris</name>
    <dbReference type="NCBI Taxonomy" id="2733571"/>
    <lineage>
        <taxon>Bacteria</taxon>
        <taxon>Bacillati</taxon>
        <taxon>Actinomycetota</taxon>
        <taxon>Actinomycetes</taxon>
        <taxon>Actinomycetales</taxon>
        <taxon>Actinomycetaceae</taxon>
        <taxon>Trueperella</taxon>
    </lineage>
</organism>
<gene>
    <name evidence="18" type="primary">pntB</name>
    <name evidence="18" type="ORF">INS90_05850</name>
</gene>
<feature type="transmembrane region" description="Helical" evidence="16">
    <location>
        <begin position="103"/>
        <end position="123"/>
    </location>
</feature>
<feature type="domain" description="NADP transhydrogenase beta-like" evidence="17">
    <location>
        <begin position="17"/>
        <end position="475"/>
    </location>
</feature>
<dbReference type="EC" id="7.1.1.1" evidence="4 15"/>
<feature type="transmembrane region" description="Helical" evidence="16">
    <location>
        <begin position="143"/>
        <end position="162"/>
    </location>
</feature>
<comment type="catalytic activity">
    <reaction evidence="14 15">
        <text>NAD(+) + NADPH + H(+)(in) = NADH + NADP(+) + H(+)(out)</text>
        <dbReference type="Rhea" id="RHEA:47992"/>
        <dbReference type="ChEBI" id="CHEBI:15378"/>
        <dbReference type="ChEBI" id="CHEBI:57540"/>
        <dbReference type="ChEBI" id="CHEBI:57783"/>
        <dbReference type="ChEBI" id="CHEBI:57945"/>
        <dbReference type="ChEBI" id="CHEBI:58349"/>
        <dbReference type="EC" id="7.1.1.1"/>
    </reaction>
</comment>
<evidence type="ECO:0000256" key="16">
    <source>
        <dbReference type="SAM" id="Phobius"/>
    </source>
</evidence>
<keyword evidence="9 15" id="KW-0521">NADP</keyword>
<dbReference type="NCBIfam" id="NF006974">
    <property type="entry name" value="PRK09444.1"/>
    <property type="match status" value="1"/>
</dbReference>
<dbReference type="InterPro" id="IPR012136">
    <property type="entry name" value="NADH_DH_b"/>
</dbReference>
<proteinExistence type="inferred from homology"/>
<evidence type="ECO:0000259" key="17">
    <source>
        <dbReference type="Pfam" id="PF02233"/>
    </source>
</evidence>
<dbReference type="EMBL" id="CP063212">
    <property type="protein sequence ID" value="QOR46825.1"/>
    <property type="molecule type" value="Genomic_DNA"/>
</dbReference>
<evidence type="ECO:0000256" key="15">
    <source>
        <dbReference type="PIRNR" id="PIRNR000204"/>
    </source>
</evidence>
<keyword evidence="11 16" id="KW-1133">Transmembrane helix</keyword>
<sequence>MTDVVNIFNSWQFSFQSLAYIAAALLFILALAGLSRQATAQRGNRLGMVGMALVLVATIIFVISFAGENQLTSALLIVLALGIGAGVGIPLARKVEMTGMPELIAMLHSFVGLAAVLVGYNSFIIVPGSNSPENAFHMGEVGLAVFIGAVTFTGSIIAYLKLSGRMSGRPLTLPGRNWLNLGALVASVVLIVWFAYTRSLAMGMIPLVLLTIVALLLGLHLVAAIGGGDMPVVVSMLNSYSGWAAAMAGFTLGNDLLIIVGALVGSSGAYLSYIMCQAMNRSFISVILGGFGSDGGVAEERDYGSHREISAAEVADMLKDAHKVVITPGYGMAVAQAQYPVADLTRRLRDLGVDVSFAIHPVAGRLPGHMNVLLAEANVPYDIVYEMDEVNDSLGEADVVLVIGANDTVNPSAEEPGSPIAGMPVVKVWEAKNVIVFKRSMGNAGYAGVQNPLFFNENTQMLLGDAKESVNQINAAL</sequence>
<keyword evidence="8 16" id="KW-0812">Transmembrane</keyword>
<dbReference type="AlphaFoldDB" id="A0A7M1QZV0"/>
<evidence type="ECO:0000256" key="5">
    <source>
        <dbReference type="ARBA" id="ARBA00014581"/>
    </source>
</evidence>
<evidence type="ECO:0000256" key="4">
    <source>
        <dbReference type="ARBA" id="ARBA00012943"/>
    </source>
</evidence>
<feature type="transmembrane region" description="Helical" evidence="16">
    <location>
        <begin position="46"/>
        <end position="67"/>
    </location>
</feature>
<evidence type="ECO:0000256" key="9">
    <source>
        <dbReference type="ARBA" id="ARBA00022857"/>
    </source>
</evidence>
<comment type="function">
    <text evidence="1 15">The transhydrogenation between NADH and NADP is coupled to respiration and ATP hydrolysis and functions as a proton pump across the membrane.</text>
</comment>
<dbReference type="GO" id="GO:0005886">
    <property type="term" value="C:plasma membrane"/>
    <property type="evidence" value="ECO:0007669"/>
    <property type="project" value="UniProtKB-SubCell"/>
</dbReference>
<protein>
    <recommendedName>
        <fullName evidence="5 15">NAD(P) transhydrogenase subunit beta</fullName>
        <ecNumber evidence="4 15">7.1.1.1</ecNumber>
    </recommendedName>
    <alternativeName>
        <fullName evidence="15">Nicotinamide nucleotide transhydrogenase subunit beta</fullName>
    </alternativeName>
</protein>
<evidence type="ECO:0000313" key="18">
    <source>
        <dbReference type="EMBL" id="QOR46825.1"/>
    </source>
</evidence>
<dbReference type="SUPFAM" id="SSF52467">
    <property type="entry name" value="DHS-like NAD/FAD-binding domain"/>
    <property type="match status" value="1"/>
</dbReference>
<feature type="transmembrane region" description="Helical" evidence="16">
    <location>
        <begin position="13"/>
        <end position="34"/>
    </location>
</feature>
<evidence type="ECO:0000256" key="14">
    <source>
        <dbReference type="ARBA" id="ARBA00048202"/>
    </source>
</evidence>
<evidence type="ECO:0000313" key="19">
    <source>
        <dbReference type="Proteomes" id="UP000594961"/>
    </source>
</evidence>
<accession>A0A7M1QZV0</accession>
<dbReference type="Gene3D" id="3.40.50.1220">
    <property type="entry name" value="TPP-binding domain"/>
    <property type="match status" value="1"/>
</dbReference>
<evidence type="ECO:0000256" key="13">
    <source>
        <dbReference type="ARBA" id="ARBA00023136"/>
    </source>
</evidence>
<feature type="transmembrane region" description="Helical" evidence="16">
    <location>
        <begin position="73"/>
        <end position="91"/>
    </location>
</feature>
<keyword evidence="13 15" id="KW-0472">Membrane</keyword>
<keyword evidence="12 15" id="KW-0520">NAD</keyword>
<dbReference type="RefSeq" id="WP_197551934.1">
    <property type="nucleotide sequence ID" value="NZ_CP063212.1"/>
</dbReference>
<comment type="similarity">
    <text evidence="3 15">Belongs to the PNT beta subunit family.</text>
</comment>
<evidence type="ECO:0000256" key="1">
    <source>
        <dbReference type="ARBA" id="ARBA00003943"/>
    </source>
</evidence>
<dbReference type="PANTHER" id="PTHR44758">
    <property type="entry name" value="NAD(P) TRANSHYDROGENASE SUBUNIT BETA"/>
    <property type="match status" value="1"/>
</dbReference>
<keyword evidence="7 15" id="KW-0997">Cell inner membrane</keyword>
<dbReference type="InterPro" id="IPR034300">
    <property type="entry name" value="PNTB-like"/>
</dbReference>
<evidence type="ECO:0000256" key="11">
    <source>
        <dbReference type="ARBA" id="ARBA00022989"/>
    </source>
</evidence>
<dbReference type="GO" id="GO:0050661">
    <property type="term" value="F:NADP binding"/>
    <property type="evidence" value="ECO:0007669"/>
    <property type="project" value="InterPro"/>
</dbReference>